<proteinExistence type="predicted"/>
<sequence>MQLETIYQSRYQSIAVEKSLQLGHQEWYQDTVDMSDDEYRKDLGQLVRKLERQKIPQKWLINLSGFHYIMSPEMQEWHSLNVFQKIFVGQEFYFAVLSNGDFVNDLAVSQTFDETGNLILTTKYFKEETPAYAWLLDFA</sequence>
<keyword evidence="2" id="KW-1185">Reference proteome</keyword>
<accession>A1ZHL7</accession>
<name>A1ZHL7_MICM2</name>
<reference evidence="1 2" key="1">
    <citation type="submission" date="2007-01" db="EMBL/GenBank/DDBJ databases">
        <authorList>
            <person name="Haygood M."/>
            <person name="Podell S."/>
            <person name="Anderson C."/>
            <person name="Hopkinson B."/>
            <person name="Roe K."/>
            <person name="Barbeau K."/>
            <person name="Gaasterland T."/>
            <person name="Ferriera S."/>
            <person name="Johnson J."/>
            <person name="Kravitz S."/>
            <person name="Beeson K."/>
            <person name="Sutton G."/>
            <person name="Rogers Y.-H."/>
            <person name="Friedman R."/>
            <person name="Frazier M."/>
            <person name="Venter J.C."/>
        </authorList>
    </citation>
    <scope>NUCLEOTIDE SEQUENCE [LARGE SCALE GENOMIC DNA]</scope>
    <source>
        <strain evidence="1 2">ATCC 23134</strain>
    </source>
</reference>
<evidence type="ECO:0000313" key="2">
    <source>
        <dbReference type="Proteomes" id="UP000004095"/>
    </source>
</evidence>
<gene>
    <name evidence="1" type="ORF">M23134_05357</name>
</gene>
<comment type="caution">
    <text evidence="1">The sequence shown here is derived from an EMBL/GenBank/DDBJ whole genome shotgun (WGS) entry which is preliminary data.</text>
</comment>
<dbReference type="AlphaFoldDB" id="A1ZHL7"/>
<dbReference type="OrthoDB" id="979415at2"/>
<dbReference type="RefSeq" id="WP_002695549.1">
    <property type="nucleotide sequence ID" value="NZ_AAWS01000008.1"/>
</dbReference>
<dbReference type="EMBL" id="AAWS01000008">
    <property type="protein sequence ID" value="EAY30024.1"/>
    <property type="molecule type" value="Genomic_DNA"/>
</dbReference>
<organism evidence="1 2">
    <name type="scientific">Microscilla marina ATCC 23134</name>
    <dbReference type="NCBI Taxonomy" id="313606"/>
    <lineage>
        <taxon>Bacteria</taxon>
        <taxon>Pseudomonadati</taxon>
        <taxon>Bacteroidota</taxon>
        <taxon>Cytophagia</taxon>
        <taxon>Cytophagales</taxon>
        <taxon>Microscillaceae</taxon>
        <taxon>Microscilla</taxon>
    </lineage>
</organism>
<dbReference type="Proteomes" id="UP000004095">
    <property type="component" value="Unassembled WGS sequence"/>
</dbReference>
<protein>
    <submittedName>
        <fullName evidence="1">Uncharacterized protein</fullName>
    </submittedName>
</protein>
<evidence type="ECO:0000313" key="1">
    <source>
        <dbReference type="EMBL" id="EAY30024.1"/>
    </source>
</evidence>